<protein>
    <submittedName>
        <fullName evidence="1">Uncharacterized protein</fullName>
    </submittedName>
</protein>
<sequence>MEDRSYEVVTDIGQRLRCNRKQLQSAGRAEIQVSKRFQDQDQDNLDNWSVISELQIGEKDAMDSTKERDTALADVMRPQGACATDHMERDLNIVVHVQHYENMETRAPANNIRAACIRTCAVILYF</sequence>
<accession>A0A151N1L3</accession>
<name>A0A151N1L3_ALLMI</name>
<proteinExistence type="predicted"/>
<dbReference type="EMBL" id="AKHW03004154">
    <property type="protein sequence ID" value="KYO30545.1"/>
    <property type="molecule type" value="Genomic_DNA"/>
</dbReference>
<comment type="caution">
    <text evidence="1">The sequence shown here is derived from an EMBL/GenBank/DDBJ whole genome shotgun (WGS) entry which is preliminary data.</text>
</comment>
<evidence type="ECO:0000313" key="1">
    <source>
        <dbReference type="EMBL" id="KYO30545.1"/>
    </source>
</evidence>
<keyword evidence="2" id="KW-1185">Reference proteome</keyword>
<organism evidence="1 2">
    <name type="scientific">Alligator mississippiensis</name>
    <name type="common">American alligator</name>
    <dbReference type="NCBI Taxonomy" id="8496"/>
    <lineage>
        <taxon>Eukaryota</taxon>
        <taxon>Metazoa</taxon>
        <taxon>Chordata</taxon>
        <taxon>Craniata</taxon>
        <taxon>Vertebrata</taxon>
        <taxon>Euteleostomi</taxon>
        <taxon>Archelosauria</taxon>
        <taxon>Archosauria</taxon>
        <taxon>Crocodylia</taxon>
        <taxon>Alligatoridae</taxon>
        <taxon>Alligatorinae</taxon>
        <taxon>Alligator</taxon>
    </lineage>
</organism>
<dbReference type="eggNOG" id="ENOG502QT2A">
    <property type="taxonomic scope" value="Eukaryota"/>
</dbReference>
<gene>
    <name evidence="1" type="ORF">Y1Q_0008195</name>
</gene>
<evidence type="ECO:0000313" key="2">
    <source>
        <dbReference type="Proteomes" id="UP000050525"/>
    </source>
</evidence>
<dbReference type="AlphaFoldDB" id="A0A151N1L3"/>
<reference evidence="1 2" key="1">
    <citation type="journal article" date="2012" name="Genome Biol.">
        <title>Sequencing three crocodilian genomes to illuminate the evolution of archosaurs and amniotes.</title>
        <authorList>
            <person name="St John J.A."/>
            <person name="Braun E.L."/>
            <person name="Isberg S.R."/>
            <person name="Miles L.G."/>
            <person name="Chong A.Y."/>
            <person name="Gongora J."/>
            <person name="Dalzell P."/>
            <person name="Moran C."/>
            <person name="Bed'hom B."/>
            <person name="Abzhanov A."/>
            <person name="Burgess S.C."/>
            <person name="Cooksey A.M."/>
            <person name="Castoe T.A."/>
            <person name="Crawford N.G."/>
            <person name="Densmore L.D."/>
            <person name="Drew J.C."/>
            <person name="Edwards S.V."/>
            <person name="Faircloth B.C."/>
            <person name="Fujita M.K."/>
            <person name="Greenwold M.J."/>
            <person name="Hoffmann F.G."/>
            <person name="Howard J.M."/>
            <person name="Iguchi T."/>
            <person name="Janes D.E."/>
            <person name="Khan S.Y."/>
            <person name="Kohno S."/>
            <person name="de Koning A.J."/>
            <person name="Lance S.L."/>
            <person name="McCarthy F.M."/>
            <person name="McCormack J.E."/>
            <person name="Merchant M.E."/>
            <person name="Peterson D.G."/>
            <person name="Pollock D.D."/>
            <person name="Pourmand N."/>
            <person name="Raney B.J."/>
            <person name="Roessler K.A."/>
            <person name="Sanford J.R."/>
            <person name="Sawyer R.H."/>
            <person name="Schmidt C.J."/>
            <person name="Triplett E.W."/>
            <person name="Tuberville T.D."/>
            <person name="Venegas-Anaya M."/>
            <person name="Howard J.T."/>
            <person name="Jarvis E.D."/>
            <person name="Guillette L.J.Jr."/>
            <person name="Glenn T.C."/>
            <person name="Green R.E."/>
            <person name="Ray D.A."/>
        </authorList>
    </citation>
    <scope>NUCLEOTIDE SEQUENCE [LARGE SCALE GENOMIC DNA]</scope>
    <source>
        <strain evidence="1">KSC_2009_1</strain>
    </source>
</reference>
<dbReference type="STRING" id="8496.A0A151N1L3"/>
<dbReference type="Proteomes" id="UP000050525">
    <property type="component" value="Unassembled WGS sequence"/>
</dbReference>